<dbReference type="RefSeq" id="WP_171329466.1">
    <property type="nucleotide sequence ID" value="NZ_WVRA01000002.1"/>
</dbReference>
<dbReference type="AlphaFoldDB" id="A0AA90YSI2"/>
<evidence type="ECO:0000313" key="2">
    <source>
        <dbReference type="Proteomes" id="UP000597886"/>
    </source>
</evidence>
<accession>A0AA90YSI2</accession>
<reference evidence="1" key="1">
    <citation type="submission" date="2019-12" db="EMBL/GenBank/DDBJ databases">
        <title>Ruegeria JWLKs population differentiation of coral mucus and skeleton niches.</title>
        <authorList>
            <person name="Luo D."/>
        </authorList>
    </citation>
    <scope>NUCLEOTIDE SEQUENCE</scope>
    <source>
        <strain evidence="1">HKCCD6181</strain>
    </source>
</reference>
<dbReference type="Proteomes" id="UP000597886">
    <property type="component" value="Unassembled WGS sequence"/>
</dbReference>
<protein>
    <submittedName>
        <fullName evidence="1">Uncharacterized protein</fullName>
    </submittedName>
</protein>
<comment type="caution">
    <text evidence="1">The sequence shown here is derived from an EMBL/GenBank/DDBJ whole genome shotgun (WGS) entry which is preliminary data.</text>
</comment>
<organism evidence="1 2">
    <name type="scientific">Ruegeria atlantica</name>
    <dbReference type="NCBI Taxonomy" id="81569"/>
    <lineage>
        <taxon>Bacteria</taxon>
        <taxon>Pseudomonadati</taxon>
        <taxon>Pseudomonadota</taxon>
        <taxon>Alphaproteobacteria</taxon>
        <taxon>Rhodobacterales</taxon>
        <taxon>Roseobacteraceae</taxon>
        <taxon>Ruegeria</taxon>
    </lineage>
</organism>
<name>A0AA90YSI2_9RHOB</name>
<proteinExistence type="predicted"/>
<evidence type="ECO:0000313" key="1">
    <source>
        <dbReference type="EMBL" id="NOE18091.1"/>
    </source>
</evidence>
<dbReference type="EMBL" id="WVRA01000002">
    <property type="protein sequence ID" value="NOE18091.1"/>
    <property type="molecule type" value="Genomic_DNA"/>
</dbReference>
<sequence length="283" mass="32829">MFAPSGFSFVESLFPIAKKTAEDSSLMQRLKGGESSVKPISEFCEPKETPKRSVPQPVIEEVHPTTLRDLIAGYLVEKFLLEESTEIFIFNNLHGTLSVSKSILDWPTKHKYDDLDIAFDDLWHCSYMLSAFAYSRPSRYPKFDTDRWWLKSMPNFECLGDASQNETLISISPEHVHPLLISERDKPSSETLNTYLHPTWLEDFFLEAEKTMHQKGGRPKKIDRYKRVLRILYGPQRPDATVEDMRRSTQKYLMQSEGVAEVISVRSFRRALEKLGWTEPFNR</sequence>
<gene>
    <name evidence="1" type="ORF">GS634_08135</name>
</gene>